<evidence type="ECO:0000256" key="1">
    <source>
        <dbReference type="SAM" id="MobiDB-lite"/>
    </source>
</evidence>
<feature type="compositionally biased region" description="Basic and acidic residues" evidence="1">
    <location>
        <begin position="152"/>
        <end position="191"/>
    </location>
</feature>
<sequence length="245" mass="27362">RHLFYPSHMPLGGGDAQLGHTAIEVANASDSPGNGQVHIKRTLREQKKLLDAGDNPDAPTFVRDQTPLKVKGELSTQELRNEFRKAAKLSILLNDDPLIQCIRDGIDAEVFIYRKGELVWGKGDPSPSVELSANAFVHTLAKAKALGIWPRKPKETEKGEDKGKEKGKWRDRKDEKREGERDDEREREEKPAALSAEGPLNQALIVLFERARGNKIKALSELRIKLFEAKATWDVHQAVATHRGA</sequence>
<proteinExistence type="predicted"/>
<comment type="caution">
    <text evidence="2">The sequence shown here is derived from an EMBL/GenBank/DDBJ whole genome shotgun (WGS) entry which is preliminary data.</text>
</comment>
<dbReference type="AlphaFoldDB" id="X0XK94"/>
<organism evidence="2">
    <name type="scientific">marine sediment metagenome</name>
    <dbReference type="NCBI Taxonomy" id="412755"/>
    <lineage>
        <taxon>unclassified sequences</taxon>
        <taxon>metagenomes</taxon>
        <taxon>ecological metagenomes</taxon>
    </lineage>
</organism>
<gene>
    <name evidence="2" type="ORF">S01H1_70883</name>
</gene>
<feature type="region of interest" description="Disordered" evidence="1">
    <location>
        <begin position="151"/>
        <end position="195"/>
    </location>
</feature>
<dbReference type="EMBL" id="BARS01047163">
    <property type="protein sequence ID" value="GAG37053.1"/>
    <property type="molecule type" value="Genomic_DNA"/>
</dbReference>
<feature type="non-terminal residue" evidence="2">
    <location>
        <position position="245"/>
    </location>
</feature>
<protein>
    <submittedName>
        <fullName evidence="2">Uncharacterized protein</fullName>
    </submittedName>
</protein>
<reference evidence="2" key="1">
    <citation type="journal article" date="2014" name="Front. Microbiol.">
        <title>High frequency of phylogenetically diverse reductive dehalogenase-homologous genes in deep subseafloor sedimentary metagenomes.</title>
        <authorList>
            <person name="Kawai M."/>
            <person name="Futagami T."/>
            <person name="Toyoda A."/>
            <person name="Takaki Y."/>
            <person name="Nishi S."/>
            <person name="Hori S."/>
            <person name="Arai W."/>
            <person name="Tsubouchi T."/>
            <person name="Morono Y."/>
            <person name="Uchiyama I."/>
            <person name="Ito T."/>
            <person name="Fujiyama A."/>
            <person name="Inagaki F."/>
            <person name="Takami H."/>
        </authorList>
    </citation>
    <scope>NUCLEOTIDE SEQUENCE</scope>
    <source>
        <strain evidence="2">Expedition CK06-06</strain>
    </source>
</reference>
<name>X0XK94_9ZZZZ</name>
<evidence type="ECO:0000313" key="2">
    <source>
        <dbReference type="EMBL" id="GAG37053.1"/>
    </source>
</evidence>
<feature type="non-terminal residue" evidence="2">
    <location>
        <position position="1"/>
    </location>
</feature>
<accession>X0XK94</accession>